<protein>
    <recommendedName>
        <fullName evidence="3">HAD family hydrolase</fullName>
    </recommendedName>
</protein>
<name>K2P0Z0_9HYPH</name>
<proteinExistence type="predicted"/>
<dbReference type="OrthoDB" id="7192139at2"/>
<dbReference type="EMBL" id="AMSI01000002">
    <property type="protein sequence ID" value="EKF43854.1"/>
    <property type="molecule type" value="Genomic_DNA"/>
</dbReference>
<dbReference type="RefSeq" id="WP_009755989.1">
    <property type="nucleotide sequence ID" value="NZ_AMSI01000002.1"/>
</dbReference>
<comment type="caution">
    <text evidence="1">The sequence shown here is derived from an EMBL/GenBank/DDBJ whole genome shotgun (WGS) entry which is preliminary data.</text>
</comment>
<accession>K2P0Z0</accession>
<gene>
    <name evidence="1" type="ORF">NA8A_03560</name>
</gene>
<reference evidence="1 2" key="1">
    <citation type="journal article" date="2012" name="J. Bacteriol.">
        <title>Genome Sequence of Nitratireductor indicus Type Strain C115.</title>
        <authorList>
            <person name="Lai Q."/>
            <person name="Li G."/>
            <person name="Yu Z."/>
            <person name="Shao Z."/>
        </authorList>
    </citation>
    <scope>NUCLEOTIDE SEQUENCE [LARGE SCALE GENOMIC DNA]</scope>
    <source>
        <strain evidence="1 2">C115</strain>
    </source>
</reference>
<dbReference type="SUPFAM" id="SSF56784">
    <property type="entry name" value="HAD-like"/>
    <property type="match status" value="1"/>
</dbReference>
<sequence length="217" mass="24652">MSDDPETARQIAELAASDLPLLVLDVDDVILEFIRPFPRYLQSRGYELRFDSFALNGNVFDRATGERAPKEVVHQLVDDFFVVQDEWQEPAEDAAETIANIARAAEVVLLTAMPHRHWATRRKLLDRFELDYPLLTTERAKGPAIKALRGNHPRPVAFIDDMPYNLVSARETVHDAHLFHLMADTSMRALMPPLPDGITMLDQWRDAEPEISRALGL</sequence>
<organism evidence="1 2">
    <name type="scientific">Nitratireductor indicus C115</name>
    <dbReference type="NCBI Taxonomy" id="1231190"/>
    <lineage>
        <taxon>Bacteria</taxon>
        <taxon>Pseudomonadati</taxon>
        <taxon>Pseudomonadota</taxon>
        <taxon>Alphaproteobacteria</taxon>
        <taxon>Hyphomicrobiales</taxon>
        <taxon>Phyllobacteriaceae</taxon>
        <taxon>Nitratireductor</taxon>
    </lineage>
</organism>
<dbReference type="PATRIC" id="fig|1231190.3.peg.748"/>
<evidence type="ECO:0000313" key="2">
    <source>
        <dbReference type="Proteomes" id="UP000007374"/>
    </source>
</evidence>
<dbReference type="AlphaFoldDB" id="K2P0Z0"/>
<dbReference type="Proteomes" id="UP000007374">
    <property type="component" value="Unassembled WGS sequence"/>
</dbReference>
<evidence type="ECO:0000313" key="1">
    <source>
        <dbReference type="EMBL" id="EKF43854.1"/>
    </source>
</evidence>
<dbReference type="eggNOG" id="COG0647">
    <property type="taxonomic scope" value="Bacteria"/>
</dbReference>
<evidence type="ECO:0008006" key="3">
    <source>
        <dbReference type="Google" id="ProtNLM"/>
    </source>
</evidence>
<keyword evidence="2" id="KW-1185">Reference proteome</keyword>
<dbReference type="InterPro" id="IPR036412">
    <property type="entry name" value="HAD-like_sf"/>
</dbReference>
<dbReference type="STRING" id="721133.SAMN05216176_101604"/>